<name>A0A7V3PUL7_UNCW3</name>
<dbReference type="NCBIfam" id="TIGR04514">
    <property type="entry name" value="GWxTD_dom"/>
    <property type="match status" value="1"/>
</dbReference>
<sequence length="423" mass="48565">MLQLLNIVFVSVATMFPLRFDFDWAAFKDTGDSVRVEFYYGIGFEQLYFQPQDNYLTAPFKVEFAMTGIDRKFIQTGTVLKRARLRNFQEAVTNQRFFVDQFSVFTPPGRYEIRATIADSLHSGTIIDTINVPNFGGQLSLSSIQIGTAIVADTLTRGFALVPNPGHRFVVRKNQKLYAYFEVYGVKAESQSYELRYHLIDSVGKDTIFRSQPIVRTKTGLKGGTVIQISLDSLTPGTYWLVVEAIDQQATAVAMATVNLISEVAGQTGGTPYQLQIGPREEKYYRELQYVATPREVEYYNKLSPEGKEAYLAWFWSKHNLSEFVRRREVVESRFGTARTSGIKTDRGKIYIKYGEPDAVERKTMEMDVKPREYWFYYQLGLTFIFVDLRGDGNYRLAWTNSPDEAETGLEYLLTPEEQNQYR</sequence>
<reference evidence="1" key="1">
    <citation type="journal article" date="2020" name="mSystems">
        <title>Genome- and Community-Level Interaction Insights into Carbon Utilization and Element Cycling Functions of Hydrothermarchaeota in Hydrothermal Sediment.</title>
        <authorList>
            <person name="Zhou Z."/>
            <person name="Liu Y."/>
            <person name="Xu W."/>
            <person name="Pan J."/>
            <person name="Luo Z.H."/>
            <person name="Li M."/>
        </authorList>
    </citation>
    <scope>NUCLEOTIDE SEQUENCE [LARGE SCALE GENOMIC DNA]</scope>
    <source>
        <strain evidence="1">SpSt-914</strain>
    </source>
</reference>
<dbReference type="EMBL" id="DTMZ01000177">
    <property type="protein sequence ID" value="HGD13814.1"/>
    <property type="molecule type" value="Genomic_DNA"/>
</dbReference>
<evidence type="ECO:0000313" key="1">
    <source>
        <dbReference type="EMBL" id="HGD13814.1"/>
    </source>
</evidence>
<dbReference type="InterPro" id="IPR030959">
    <property type="entry name" value="GWxTD_dom"/>
</dbReference>
<organism evidence="1">
    <name type="scientific">candidate division WOR-3 bacterium</name>
    <dbReference type="NCBI Taxonomy" id="2052148"/>
    <lineage>
        <taxon>Bacteria</taxon>
        <taxon>Bacteria division WOR-3</taxon>
    </lineage>
</organism>
<proteinExistence type="predicted"/>
<gene>
    <name evidence="1" type="ORF">ENX16_07050</name>
</gene>
<comment type="caution">
    <text evidence="1">The sequence shown here is derived from an EMBL/GenBank/DDBJ whole genome shotgun (WGS) entry which is preliminary data.</text>
</comment>
<dbReference type="AlphaFoldDB" id="A0A7V3PUL7"/>
<protein>
    <submittedName>
        <fullName evidence="1">GWxTD domain-containing protein</fullName>
    </submittedName>
</protein>
<accession>A0A7V3PUL7</accession>